<dbReference type="STRING" id="146020.RMCB_5766"/>
<keyword evidence="16" id="KW-1185">Reference proteome</keyword>
<comment type="subcellular location">
    <subcellularLocation>
        <location evidence="1">Cell membrane</location>
        <topology evidence="1">Multi-pass membrane protein</topology>
    </subcellularLocation>
</comment>
<evidence type="ECO:0000256" key="12">
    <source>
        <dbReference type="ARBA" id="ARBA00033708"/>
    </source>
</evidence>
<evidence type="ECO:0000256" key="2">
    <source>
        <dbReference type="ARBA" id="ARBA00006434"/>
    </source>
</evidence>
<dbReference type="GO" id="GO:0015293">
    <property type="term" value="F:symporter activity"/>
    <property type="evidence" value="ECO:0007669"/>
    <property type="project" value="UniProtKB-KW"/>
</dbReference>
<evidence type="ECO:0000256" key="5">
    <source>
        <dbReference type="ARBA" id="ARBA00022692"/>
    </source>
</evidence>
<accession>A0A117I7K2</accession>
<feature type="transmembrane region" description="Helical" evidence="14">
    <location>
        <begin position="155"/>
        <end position="174"/>
    </location>
</feature>
<keyword evidence="11" id="KW-0739">Sodium transport</keyword>
<feature type="transmembrane region" description="Helical" evidence="14">
    <location>
        <begin position="111"/>
        <end position="135"/>
    </location>
</feature>
<evidence type="ECO:0000313" key="15">
    <source>
        <dbReference type="EMBL" id="GAS91670.1"/>
    </source>
</evidence>
<reference evidence="16" key="2">
    <citation type="submission" date="2016-02" db="EMBL/GenBank/DDBJ databases">
        <title>Draft genome sequence of five rapidly growing Mycobacterium species.</title>
        <authorList>
            <person name="Katahira K."/>
            <person name="Gotou Y."/>
            <person name="Iida K."/>
            <person name="Ogura Y."/>
            <person name="Hayashi T."/>
        </authorList>
    </citation>
    <scope>NUCLEOTIDE SEQUENCE [LARGE SCALE GENOMIC DNA]</scope>
    <source>
        <strain evidence="16">JCM15654</strain>
    </source>
</reference>
<dbReference type="RefSeq" id="WP_063979683.1">
    <property type="nucleotide sequence ID" value="NZ_BCSX01000051.1"/>
</dbReference>
<keyword evidence="5 14" id="KW-0812">Transmembrane</keyword>
<name>A0A117I7K2_9MYCO</name>
<comment type="caution">
    <text evidence="15">The sequence shown here is derived from an EMBL/GenBank/DDBJ whole genome shotgun (WGS) entry which is preliminary data.</text>
</comment>
<evidence type="ECO:0000256" key="4">
    <source>
        <dbReference type="ARBA" id="ARBA00022475"/>
    </source>
</evidence>
<organism evidence="15 16">
    <name type="scientific">Mycolicibacterium brisbanense</name>
    <dbReference type="NCBI Taxonomy" id="146020"/>
    <lineage>
        <taxon>Bacteria</taxon>
        <taxon>Bacillati</taxon>
        <taxon>Actinomycetota</taxon>
        <taxon>Actinomycetes</taxon>
        <taxon>Mycobacteriales</taxon>
        <taxon>Mycobacteriaceae</taxon>
        <taxon>Mycolicibacterium</taxon>
    </lineage>
</organism>
<gene>
    <name evidence="15" type="ORF">RMCB_5766</name>
</gene>
<keyword evidence="8" id="KW-0915">Sodium</keyword>
<dbReference type="GO" id="GO:0006814">
    <property type="term" value="P:sodium ion transport"/>
    <property type="evidence" value="ECO:0007669"/>
    <property type="project" value="UniProtKB-KW"/>
</dbReference>
<keyword evidence="4" id="KW-1003">Cell membrane</keyword>
<dbReference type="PANTHER" id="PTHR48086">
    <property type="entry name" value="SODIUM/PROLINE SYMPORTER-RELATED"/>
    <property type="match status" value="1"/>
</dbReference>
<feature type="transmembrane region" description="Helical" evidence="14">
    <location>
        <begin position="444"/>
        <end position="469"/>
    </location>
</feature>
<evidence type="ECO:0000256" key="7">
    <source>
        <dbReference type="ARBA" id="ARBA00022989"/>
    </source>
</evidence>
<dbReference type="GO" id="GO:0005886">
    <property type="term" value="C:plasma membrane"/>
    <property type="evidence" value="ECO:0007669"/>
    <property type="project" value="UniProtKB-SubCell"/>
</dbReference>
<keyword evidence="3" id="KW-0813">Transport</keyword>
<evidence type="ECO:0000256" key="13">
    <source>
        <dbReference type="RuleBase" id="RU362091"/>
    </source>
</evidence>
<evidence type="ECO:0000256" key="6">
    <source>
        <dbReference type="ARBA" id="ARBA00022847"/>
    </source>
</evidence>
<dbReference type="Gene3D" id="1.20.1730.10">
    <property type="entry name" value="Sodium/glucose cotransporter"/>
    <property type="match status" value="1"/>
</dbReference>
<evidence type="ECO:0000256" key="10">
    <source>
        <dbReference type="ARBA" id="ARBA00023136"/>
    </source>
</evidence>
<keyword evidence="7 14" id="KW-1133">Transmembrane helix</keyword>
<evidence type="ECO:0000313" key="16">
    <source>
        <dbReference type="Proteomes" id="UP000069620"/>
    </source>
</evidence>
<dbReference type="PROSITE" id="PS50283">
    <property type="entry name" value="NA_SOLUT_SYMP_3"/>
    <property type="match status" value="1"/>
</dbReference>
<feature type="transmembrane region" description="Helical" evidence="14">
    <location>
        <begin position="270"/>
        <end position="292"/>
    </location>
</feature>
<dbReference type="Proteomes" id="UP000069620">
    <property type="component" value="Unassembled WGS sequence"/>
</dbReference>
<dbReference type="PANTHER" id="PTHR48086:SF3">
    <property type="entry name" value="SODIUM_PROLINE SYMPORTER"/>
    <property type="match status" value="1"/>
</dbReference>
<reference evidence="16" key="1">
    <citation type="journal article" date="2016" name="Genome Announc.">
        <title>Draft Genome Sequences of Five Rapidly Growing Mycobacterium Species, M. thermoresistibile, M. fortuitum subsp. acetamidolyticum, M. canariasense, M. brisbanense, and M. novocastrense.</title>
        <authorList>
            <person name="Katahira K."/>
            <person name="Ogura Y."/>
            <person name="Gotoh Y."/>
            <person name="Hayashi T."/>
        </authorList>
    </citation>
    <scope>NUCLEOTIDE SEQUENCE [LARGE SCALE GENOMIC DNA]</scope>
    <source>
        <strain evidence="16">JCM15654</strain>
    </source>
</reference>
<proteinExistence type="inferred from homology"/>
<dbReference type="EMBL" id="BCSX01000051">
    <property type="protein sequence ID" value="GAS91670.1"/>
    <property type="molecule type" value="Genomic_DNA"/>
</dbReference>
<dbReference type="CDD" id="cd10322">
    <property type="entry name" value="SLC5sbd"/>
    <property type="match status" value="1"/>
</dbReference>
<evidence type="ECO:0000256" key="11">
    <source>
        <dbReference type="ARBA" id="ARBA00023201"/>
    </source>
</evidence>
<evidence type="ECO:0000256" key="9">
    <source>
        <dbReference type="ARBA" id="ARBA00023065"/>
    </source>
</evidence>
<evidence type="ECO:0000256" key="3">
    <source>
        <dbReference type="ARBA" id="ARBA00022448"/>
    </source>
</evidence>
<evidence type="ECO:0000256" key="1">
    <source>
        <dbReference type="ARBA" id="ARBA00004651"/>
    </source>
</evidence>
<evidence type="ECO:0000256" key="8">
    <source>
        <dbReference type="ARBA" id="ARBA00023053"/>
    </source>
</evidence>
<comment type="catalytic activity">
    <reaction evidence="12">
        <text>L-proline(in) + Na(+)(in) = L-proline(out) + Na(+)(out)</text>
        <dbReference type="Rhea" id="RHEA:28967"/>
        <dbReference type="ChEBI" id="CHEBI:29101"/>
        <dbReference type="ChEBI" id="CHEBI:60039"/>
    </reaction>
</comment>
<dbReference type="AlphaFoldDB" id="A0A117I7K2"/>
<protein>
    <submittedName>
        <fullName evidence="15">Na+/solute symporter</fullName>
    </submittedName>
</protein>
<feature type="transmembrane region" description="Helical" evidence="14">
    <location>
        <begin position="186"/>
        <end position="208"/>
    </location>
</feature>
<feature type="transmembrane region" description="Helical" evidence="14">
    <location>
        <begin position="304"/>
        <end position="328"/>
    </location>
</feature>
<feature type="transmembrane region" description="Helical" evidence="14">
    <location>
        <begin position="419"/>
        <end position="438"/>
    </location>
</feature>
<dbReference type="InterPro" id="IPR050277">
    <property type="entry name" value="Sodium:Solute_Symporter"/>
</dbReference>
<dbReference type="InterPro" id="IPR001734">
    <property type="entry name" value="Na/solute_symporter"/>
</dbReference>
<comment type="similarity">
    <text evidence="2 13">Belongs to the sodium:solute symporter (SSF) (TC 2.A.21) family.</text>
</comment>
<dbReference type="Pfam" id="PF00474">
    <property type="entry name" value="SSF"/>
    <property type="match status" value="1"/>
</dbReference>
<dbReference type="InterPro" id="IPR038377">
    <property type="entry name" value="Na/Glc_symporter_sf"/>
</dbReference>
<keyword evidence="10 14" id="KW-0472">Membrane</keyword>
<feature type="transmembrane region" description="Helical" evidence="14">
    <location>
        <begin position="365"/>
        <end position="382"/>
    </location>
</feature>
<sequence>MLVGYGAVAAFFAVVVIAMEKSRHDGTTLSDYATGGRSFSAWFGTMSFLNTWLAGSVFTAFAGACAGSGVVGLYAISYGLLAVVLMFFLGKPVNRWGEVHDLRTQADLLGLRYNSGAVRIIAACIGTAASIPWIVLGMQSLSLVFSKLSFGRVDAYVALFIGVAFIALRQVWTVRFGTYGLVVSDMVQGLVAYGVGFLAILGMLMWLFQNDHGFDSVAPQLLTLPGPGSELGPLYLFSIIATGATGAWCWPDIFVRLFSVKSPREVQKSALQAAPIMFLFSAALYTMALLASSVPGVSDAPDHVWFTMASVVGGVGLVSIAGVCVVAATMGNAGANLQAVGTQIVNDVIDVVQGRRDDRARSAKVAVAVVTLASAVAAIATAKMTSGLLNVALVSYTAICQLAPTILLGIFWRRGTASAASASMLTGIVVGAAFEIAYPMSIPWLGGLTAGVAGLVVNLVVYVGGSLLYPAGAAERGRVDALFDSLDATESTATVSHLVSDAHPSARRRSLL</sequence>
<evidence type="ECO:0000256" key="14">
    <source>
        <dbReference type="SAM" id="Phobius"/>
    </source>
</evidence>
<feature type="transmembrane region" description="Helical" evidence="14">
    <location>
        <begin position="57"/>
        <end position="90"/>
    </location>
</feature>
<feature type="transmembrane region" description="Helical" evidence="14">
    <location>
        <begin position="388"/>
        <end position="412"/>
    </location>
</feature>
<keyword evidence="6" id="KW-0769">Symport</keyword>
<keyword evidence="9" id="KW-0406">Ion transport</keyword>